<accession>A0A6G0X8U1</accession>
<dbReference type="EMBL" id="VJMJ01000089">
    <property type="protein sequence ID" value="KAF0736488.1"/>
    <property type="molecule type" value="Genomic_DNA"/>
</dbReference>
<name>A0A6G0X8U1_9STRA</name>
<dbReference type="PANTHER" id="PTHR28620">
    <property type="entry name" value="CENTROMERE PROTEIN V"/>
    <property type="match status" value="1"/>
</dbReference>
<dbReference type="GO" id="GO:0016846">
    <property type="term" value="F:carbon-sulfur lyase activity"/>
    <property type="evidence" value="ECO:0007669"/>
    <property type="project" value="InterPro"/>
</dbReference>
<keyword evidence="8" id="KW-1185">Reference proteome</keyword>
<feature type="transmembrane region" description="Helical" evidence="5">
    <location>
        <begin position="12"/>
        <end position="29"/>
    </location>
</feature>
<dbReference type="VEuPathDB" id="FungiDB:AeMF1_010878"/>
<keyword evidence="2" id="KW-0479">Metal-binding</keyword>
<keyword evidence="5" id="KW-0812">Transmembrane</keyword>
<feature type="domain" description="CENP-V/GFA" evidence="6">
    <location>
        <begin position="56"/>
        <end position="176"/>
    </location>
</feature>
<keyword evidence="5" id="KW-1133">Transmembrane helix</keyword>
<feature type="region of interest" description="Disordered" evidence="4">
    <location>
        <begin position="223"/>
        <end position="243"/>
    </location>
</feature>
<evidence type="ECO:0000256" key="5">
    <source>
        <dbReference type="SAM" id="Phobius"/>
    </source>
</evidence>
<proteinExistence type="inferred from homology"/>
<evidence type="ECO:0000313" key="7">
    <source>
        <dbReference type="EMBL" id="KAF0736488.1"/>
    </source>
</evidence>
<dbReference type="SUPFAM" id="SSF51316">
    <property type="entry name" value="Mss4-like"/>
    <property type="match status" value="1"/>
</dbReference>
<dbReference type="InterPro" id="IPR011057">
    <property type="entry name" value="Mss4-like_sf"/>
</dbReference>
<dbReference type="PROSITE" id="PS51891">
    <property type="entry name" value="CENP_V_GFA"/>
    <property type="match status" value="1"/>
</dbReference>
<evidence type="ECO:0000256" key="1">
    <source>
        <dbReference type="ARBA" id="ARBA00005495"/>
    </source>
</evidence>
<protein>
    <recommendedName>
        <fullName evidence="6">CENP-V/GFA domain-containing protein</fullName>
    </recommendedName>
</protein>
<evidence type="ECO:0000313" key="8">
    <source>
        <dbReference type="Proteomes" id="UP000481153"/>
    </source>
</evidence>
<comment type="similarity">
    <text evidence="1">Belongs to the Gfa family.</text>
</comment>
<dbReference type="Proteomes" id="UP000481153">
    <property type="component" value="Unassembled WGS sequence"/>
</dbReference>
<dbReference type="GO" id="GO:0046872">
    <property type="term" value="F:metal ion binding"/>
    <property type="evidence" value="ECO:0007669"/>
    <property type="project" value="UniProtKB-KW"/>
</dbReference>
<sequence>MGNTRLPGVDRLIGSLATIGFGVVVYLAHQFLRPKPMTMDEYYRQKYVDPSDLVGHKGSCGCGKLTFIVLAPKSIYAFDDSNTFPSKMGRIPVMLAPMTHLQMTSNHTSTDIAVYSHQMSSTYATQHVFCKECGIHLFHMEHNRHDHVAINVYALESDHIEELRVIFVPKGAFPIFQRIPSSISVGGAPELRAATKQANAALEDSNVSAFEKQLMLWAQLDQPQDPEPAVDDVPTEAEKLMEKPREPVPLEKIPEAELARMKHQLQYYLQRHLGDNQSTCV</sequence>
<evidence type="ECO:0000259" key="6">
    <source>
        <dbReference type="PROSITE" id="PS51891"/>
    </source>
</evidence>
<keyword evidence="3" id="KW-0862">Zinc</keyword>
<dbReference type="InterPro" id="IPR006913">
    <property type="entry name" value="CENP-V/GFA"/>
</dbReference>
<dbReference type="PANTHER" id="PTHR28620:SF1">
    <property type="entry name" value="CENP-V_GFA DOMAIN-CONTAINING PROTEIN"/>
    <property type="match status" value="1"/>
</dbReference>
<comment type="caution">
    <text evidence="7">The sequence shown here is derived from an EMBL/GenBank/DDBJ whole genome shotgun (WGS) entry which is preliminary data.</text>
</comment>
<dbReference type="AlphaFoldDB" id="A0A6G0X8U1"/>
<dbReference type="InterPro" id="IPR052355">
    <property type="entry name" value="CENP-V-like"/>
</dbReference>
<gene>
    <name evidence="7" type="ORF">Ae201684_007499</name>
</gene>
<organism evidence="7 8">
    <name type="scientific">Aphanomyces euteiches</name>
    <dbReference type="NCBI Taxonomy" id="100861"/>
    <lineage>
        <taxon>Eukaryota</taxon>
        <taxon>Sar</taxon>
        <taxon>Stramenopiles</taxon>
        <taxon>Oomycota</taxon>
        <taxon>Saprolegniomycetes</taxon>
        <taxon>Saprolegniales</taxon>
        <taxon>Verrucalvaceae</taxon>
        <taxon>Aphanomyces</taxon>
    </lineage>
</organism>
<keyword evidence="5" id="KW-0472">Membrane</keyword>
<evidence type="ECO:0000256" key="4">
    <source>
        <dbReference type="SAM" id="MobiDB-lite"/>
    </source>
</evidence>
<reference evidence="7 8" key="1">
    <citation type="submission" date="2019-07" db="EMBL/GenBank/DDBJ databases">
        <title>Genomics analysis of Aphanomyces spp. identifies a new class of oomycete effector associated with host adaptation.</title>
        <authorList>
            <person name="Gaulin E."/>
        </authorList>
    </citation>
    <scope>NUCLEOTIDE SEQUENCE [LARGE SCALE GENOMIC DNA]</scope>
    <source>
        <strain evidence="7 8">ATCC 201684</strain>
    </source>
</reference>
<dbReference type="Gene3D" id="2.170.150.70">
    <property type="match status" value="1"/>
</dbReference>
<evidence type="ECO:0000256" key="3">
    <source>
        <dbReference type="ARBA" id="ARBA00022833"/>
    </source>
</evidence>
<evidence type="ECO:0000256" key="2">
    <source>
        <dbReference type="ARBA" id="ARBA00022723"/>
    </source>
</evidence>